<dbReference type="Pfam" id="PF09058">
    <property type="entry name" value="L27_1"/>
    <property type="match status" value="1"/>
</dbReference>
<dbReference type="Ensembl" id="ENSSHAT00000041118.1">
    <property type="protein sequence ID" value="ENSSHAP00000035216.1"/>
    <property type="gene ID" value="ENSSHAG00000029253.1"/>
</dbReference>
<organism evidence="2 3">
    <name type="scientific">Sarcophilus harrisii</name>
    <name type="common">Tasmanian devil</name>
    <name type="synonym">Sarcophilus laniarius</name>
    <dbReference type="NCBI Taxonomy" id="9305"/>
    <lineage>
        <taxon>Eukaryota</taxon>
        <taxon>Metazoa</taxon>
        <taxon>Chordata</taxon>
        <taxon>Craniata</taxon>
        <taxon>Vertebrata</taxon>
        <taxon>Euteleostomi</taxon>
        <taxon>Mammalia</taxon>
        <taxon>Metatheria</taxon>
        <taxon>Dasyuromorphia</taxon>
        <taxon>Dasyuridae</taxon>
        <taxon>Sarcophilus</taxon>
    </lineage>
</organism>
<reference evidence="2 3" key="1">
    <citation type="journal article" date="2011" name="Proc. Natl. Acad. Sci. U.S.A.">
        <title>Genetic diversity and population structure of the endangered marsupial Sarcophilus harrisii (Tasmanian devil).</title>
        <authorList>
            <person name="Miller W."/>
            <person name="Hayes V.M."/>
            <person name="Ratan A."/>
            <person name="Petersen D.C."/>
            <person name="Wittekindt N.E."/>
            <person name="Miller J."/>
            <person name="Walenz B."/>
            <person name="Knight J."/>
            <person name="Qi J."/>
            <person name="Zhao F."/>
            <person name="Wang Q."/>
            <person name="Bedoya-Reina O.C."/>
            <person name="Katiyar N."/>
            <person name="Tomsho L.P."/>
            <person name="Kasson L.M."/>
            <person name="Hardie R.A."/>
            <person name="Woodbridge P."/>
            <person name="Tindall E.A."/>
            <person name="Bertelsen M.F."/>
            <person name="Dixon D."/>
            <person name="Pyecroft S."/>
            <person name="Helgen K.M."/>
            <person name="Lesk A.M."/>
            <person name="Pringle T.H."/>
            <person name="Patterson N."/>
            <person name="Zhang Y."/>
            <person name="Kreiss A."/>
            <person name="Woods G.M."/>
            <person name="Jones M.E."/>
            <person name="Schuster S.C."/>
        </authorList>
    </citation>
    <scope>NUCLEOTIDE SEQUENCE [LARGE SCALE GENOMIC DNA]</scope>
</reference>
<keyword evidence="3" id="KW-1185">Reference proteome</keyword>
<protein>
    <recommendedName>
        <fullName evidence="1">L27-1 domain-containing protein</fullName>
    </recommendedName>
</protein>
<dbReference type="InterPro" id="IPR015143">
    <property type="entry name" value="L27_1"/>
</dbReference>
<dbReference type="SUPFAM" id="SSF101288">
    <property type="entry name" value="L27 domain"/>
    <property type="match status" value="1"/>
</dbReference>
<reference evidence="2" key="2">
    <citation type="submission" date="2025-08" db="UniProtKB">
        <authorList>
            <consortium name="Ensembl"/>
        </authorList>
    </citation>
    <scope>IDENTIFICATION</scope>
</reference>
<evidence type="ECO:0000313" key="3">
    <source>
        <dbReference type="Proteomes" id="UP000007648"/>
    </source>
</evidence>
<dbReference type="AlphaFoldDB" id="A0A7N4PC26"/>
<feature type="domain" description="L27-1" evidence="1">
    <location>
        <begin position="12"/>
        <end position="59"/>
    </location>
</feature>
<proteinExistence type="predicted"/>
<evidence type="ECO:0000313" key="2">
    <source>
        <dbReference type="Ensembl" id="ENSSHAP00000035216.1"/>
    </source>
</evidence>
<accession>A0A7N4PC26</accession>
<evidence type="ECO:0000259" key="1">
    <source>
        <dbReference type="Pfam" id="PF09058"/>
    </source>
</evidence>
<dbReference type="InParanoid" id="A0A7N4PC26"/>
<dbReference type="GeneTree" id="ENSGT01030000234954"/>
<dbReference type="Gene3D" id="1.10.287.470">
    <property type="entry name" value="Helix hairpin bin"/>
    <property type="match status" value="1"/>
</dbReference>
<dbReference type="InterPro" id="IPR036892">
    <property type="entry name" value="L27_dom_sf"/>
</dbReference>
<sequence length="72" mass="8689">MIIRNFKNHVFTDTDRALRLLEEYCRKLRKPEEQPLKKAVKKAMGIFKSSLFQALLGIQIWEFMPLRFPFFN</sequence>
<reference evidence="2" key="3">
    <citation type="submission" date="2025-09" db="UniProtKB">
        <authorList>
            <consortium name="Ensembl"/>
        </authorList>
    </citation>
    <scope>IDENTIFICATION</scope>
</reference>
<name>A0A7N4PC26_SARHA</name>
<dbReference type="Proteomes" id="UP000007648">
    <property type="component" value="Unassembled WGS sequence"/>
</dbReference>